<evidence type="ECO:0000256" key="2">
    <source>
        <dbReference type="ARBA" id="ARBA00023125"/>
    </source>
</evidence>
<dbReference type="PANTHER" id="PTHR33154">
    <property type="entry name" value="TRANSCRIPTIONAL REGULATOR, ARSR FAMILY"/>
    <property type="match status" value="1"/>
</dbReference>
<dbReference type="InterPro" id="IPR011991">
    <property type="entry name" value="ArsR-like_HTH"/>
</dbReference>
<dbReference type="InterPro" id="IPR051081">
    <property type="entry name" value="HTH_MetalResp_TranReg"/>
</dbReference>
<keyword evidence="6" id="KW-1185">Reference proteome</keyword>
<reference evidence="5 6" key="1">
    <citation type="submission" date="2015-09" db="EMBL/GenBank/DDBJ databases">
        <title>Genome of Desulfovibrio dechloracetivorans BerOc1, a mercury methylating strain isolated from highly hydrocarbons and metals contaminated coastal sediments.</title>
        <authorList>
            <person name="Goni Urriza M."/>
            <person name="Gassie C."/>
            <person name="Bouchez O."/>
            <person name="Klopp C."/>
            <person name="Ranchou-Peyruse A."/>
            <person name="Remy G."/>
        </authorList>
    </citation>
    <scope>NUCLEOTIDE SEQUENCE [LARGE SCALE GENOMIC DNA]</scope>
    <source>
        <strain evidence="5 6">BerOc1</strain>
    </source>
</reference>
<dbReference type="InterPro" id="IPR036388">
    <property type="entry name" value="WH-like_DNA-bd_sf"/>
</dbReference>
<feature type="domain" description="HTH arsR-type" evidence="4">
    <location>
        <begin position="7"/>
        <end position="105"/>
    </location>
</feature>
<dbReference type="InterPro" id="IPR036390">
    <property type="entry name" value="WH_DNA-bd_sf"/>
</dbReference>
<dbReference type="Pfam" id="PF01022">
    <property type="entry name" value="HTH_5"/>
    <property type="match status" value="1"/>
</dbReference>
<accession>A0A1J5NKE7</accession>
<comment type="caution">
    <text evidence="5">The sequence shown here is derived from an EMBL/GenBank/DDBJ whole genome shotgun (WGS) entry which is preliminary data.</text>
</comment>
<sequence length="105" mass="11662">MFFTPPLHSEDETFLAEVCKGLAHPARIRILRQLMTEHSCTCGQLVGELPLAQSTVSQHLKVLRDAGLVRGEVEGPRTCYCVNRKTMDRFGPLIRALLSITPEAS</sequence>
<organism evidence="5 6">
    <name type="scientific">Pseudodesulfovibrio hydrargyri</name>
    <dbReference type="NCBI Taxonomy" id="2125990"/>
    <lineage>
        <taxon>Bacteria</taxon>
        <taxon>Pseudomonadati</taxon>
        <taxon>Thermodesulfobacteriota</taxon>
        <taxon>Desulfovibrionia</taxon>
        <taxon>Desulfovibrionales</taxon>
        <taxon>Desulfovibrionaceae</taxon>
    </lineage>
</organism>
<evidence type="ECO:0000256" key="3">
    <source>
        <dbReference type="ARBA" id="ARBA00023163"/>
    </source>
</evidence>
<dbReference type="InterPro" id="IPR001845">
    <property type="entry name" value="HTH_ArsR_DNA-bd_dom"/>
</dbReference>
<evidence type="ECO:0000259" key="4">
    <source>
        <dbReference type="PROSITE" id="PS50987"/>
    </source>
</evidence>
<evidence type="ECO:0000313" key="5">
    <source>
        <dbReference type="EMBL" id="OIQ52129.1"/>
    </source>
</evidence>
<dbReference type="SMART" id="SM00418">
    <property type="entry name" value="HTH_ARSR"/>
    <property type="match status" value="1"/>
</dbReference>
<dbReference type="PRINTS" id="PR00778">
    <property type="entry name" value="HTHARSR"/>
</dbReference>
<protein>
    <submittedName>
        <fullName evidence="5">Putative HTH-type transcriptional regulator</fullName>
    </submittedName>
</protein>
<dbReference type="PROSITE" id="PS50987">
    <property type="entry name" value="HTH_ARSR_2"/>
    <property type="match status" value="1"/>
</dbReference>
<dbReference type="GO" id="GO:0003700">
    <property type="term" value="F:DNA-binding transcription factor activity"/>
    <property type="evidence" value="ECO:0007669"/>
    <property type="project" value="InterPro"/>
</dbReference>
<dbReference type="NCBIfam" id="NF033788">
    <property type="entry name" value="HTH_metalloreg"/>
    <property type="match status" value="1"/>
</dbReference>
<dbReference type="CDD" id="cd00090">
    <property type="entry name" value="HTH_ARSR"/>
    <property type="match status" value="1"/>
</dbReference>
<proteinExistence type="predicted"/>
<name>A0A1J5NKE7_9BACT</name>
<dbReference type="SUPFAM" id="SSF46785">
    <property type="entry name" value="Winged helix' DNA-binding domain"/>
    <property type="match status" value="1"/>
</dbReference>
<keyword evidence="1" id="KW-0805">Transcription regulation</keyword>
<evidence type="ECO:0000256" key="1">
    <source>
        <dbReference type="ARBA" id="ARBA00023015"/>
    </source>
</evidence>
<dbReference type="Gene3D" id="1.10.10.10">
    <property type="entry name" value="Winged helix-like DNA-binding domain superfamily/Winged helix DNA-binding domain"/>
    <property type="match status" value="1"/>
</dbReference>
<dbReference type="RefSeq" id="WP_071544226.1">
    <property type="nucleotide sequence ID" value="NZ_LKAQ01000001.1"/>
</dbReference>
<keyword evidence="3" id="KW-0804">Transcription</keyword>
<dbReference type="OrthoDB" id="9800049at2"/>
<keyword evidence="2" id="KW-0238">DNA-binding</keyword>
<dbReference type="AlphaFoldDB" id="A0A1J5NKE7"/>
<dbReference type="EMBL" id="LKAQ01000001">
    <property type="protein sequence ID" value="OIQ52129.1"/>
    <property type="molecule type" value="Genomic_DNA"/>
</dbReference>
<dbReference type="PANTHER" id="PTHR33154:SF15">
    <property type="entry name" value="REGULATORY PROTEIN ARSR"/>
    <property type="match status" value="1"/>
</dbReference>
<dbReference type="Proteomes" id="UP000181901">
    <property type="component" value="Unassembled WGS sequence"/>
</dbReference>
<evidence type="ECO:0000313" key="6">
    <source>
        <dbReference type="Proteomes" id="UP000181901"/>
    </source>
</evidence>
<dbReference type="GO" id="GO:0003677">
    <property type="term" value="F:DNA binding"/>
    <property type="evidence" value="ECO:0007669"/>
    <property type="project" value="UniProtKB-KW"/>
</dbReference>
<gene>
    <name evidence="5" type="ORF">BerOc1_00602</name>
</gene>